<dbReference type="Pfam" id="PF00481">
    <property type="entry name" value="PP2C"/>
    <property type="match status" value="1"/>
</dbReference>
<dbReference type="EMBL" id="JASFZW010000009">
    <property type="protein sequence ID" value="KAK2076546.1"/>
    <property type="molecule type" value="Genomic_DNA"/>
</dbReference>
<dbReference type="InterPro" id="IPR015655">
    <property type="entry name" value="PP2C"/>
</dbReference>
<dbReference type="SMART" id="SM00332">
    <property type="entry name" value="PP2Cc"/>
    <property type="match status" value="1"/>
</dbReference>
<dbReference type="PANTHER" id="PTHR47992">
    <property type="entry name" value="PROTEIN PHOSPHATASE"/>
    <property type="match status" value="1"/>
</dbReference>
<evidence type="ECO:0000256" key="6">
    <source>
        <dbReference type="ARBA" id="ARBA00022842"/>
    </source>
</evidence>
<accession>A0AAD9MM86</accession>
<proteinExistence type="inferred from homology"/>
<dbReference type="SUPFAM" id="SSF81606">
    <property type="entry name" value="PP2C-like"/>
    <property type="match status" value="1"/>
</dbReference>
<name>A0AAD9MM86_PROWI</name>
<keyword evidence="7 9" id="KW-0904">Protein phosphatase</keyword>
<feature type="compositionally biased region" description="Low complexity" evidence="10">
    <location>
        <begin position="45"/>
        <end position="58"/>
    </location>
</feature>
<evidence type="ECO:0000256" key="9">
    <source>
        <dbReference type="RuleBase" id="RU003465"/>
    </source>
</evidence>
<feature type="domain" description="PPM-type phosphatase" evidence="11">
    <location>
        <begin position="97"/>
        <end position="351"/>
    </location>
</feature>
<comment type="cofactor">
    <cofactor evidence="1">
        <name>Mn(2+)</name>
        <dbReference type="ChEBI" id="CHEBI:29035"/>
    </cofactor>
</comment>
<dbReference type="InterPro" id="IPR001932">
    <property type="entry name" value="PPM-type_phosphatase-like_dom"/>
</dbReference>
<evidence type="ECO:0000313" key="13">
    <source>
        <dbReference type="Proteomes" id="UP001255856"/>
    </source>
</evidence>
<dbReference type="Proteomes" id="UP001255856">
    <property type="component" value="Unassembled WGS sequence"/>
</dbReference>
<dbReference type="GO" id="GO:0046872">
    <property type="term" value="F:metal ion binding"/>
    <property type="evidence" value="ECO:0007669"/>
    <property type="project" value="UniProtKB-KW"/>
</dbReference>
<feature type="region of interest" description="Disordered" evidence="10">
    <location>
        <begin position="32"/>
        <end position="58"/>
    </location>
</feature>
<gene>
    <name evidence="12" type="ORF">QBZ16_005306</name>
</gene>
<dbReference type="InterPro" id="IPR000222">
    <property type="entry name" value="PP2C_BS"/>
</dbReference>
<comment type="similarity">
    <text evidence="9">Belongs to the PP2C family.</text>
</comment>
<keyword evidence="5 9" id="KW-0378">Hydrolase</keyword>
<dbReference type="CDD" id="cd00143">
    <property type="entry name" value="PP2Cc"/>
    <property type="match status" value="1"/>
</dbReference>
<comment type="caution">
    <text evidence="12">The sequence shown here is derived from an EMBL/GenBank/DDBJ whole genome shotgun (WGS) entry which is preliminary data.</text>
</comment>
<dbReference type="EC" id="3.1.3.16" evidence="3"/>
<keyword evidence="6" id="KW-0460">Magnesium</keyword>
<dbReference type="InterPro" id="IPR036457">
    <property type="entry name" value="PPM-type-like_dom_sf"/>
</dbReference>
<keyword evidence="8" id="KW-0464">Manganese</keyword>
<organism evidence="12 13">
    <name type="scientific">Prototheca wickerhamii</name>
    <dbReference type="NCBI Taxonomy" id="3111"/>
    <lineage>
        <taxon>Eukaryota</taxon>
        <taxon>Viridiplantae</taxon>
        <taxon>Chlorophyta</taxon>
        <taxon>core chlorophytes</taxon>
        <taxon>Trebouxiophyceae</taxon>
        <taxon>Chlorellales</taxon>
        <taxon>Chlorellaceae</taxon>
        <taxon>Prototheca</taxon>
    </lineage>
</organism>
<evidence type="ECO:0000256" key="10">
    <source>
        <dbReference type="SAM" id="MobiDB-lite"/>
    </source>
</evidence>
<keyword evidence="13" id="KW-1185">Reference proteome</keyword>
<evidence type="ECO:0000256" key="8">
    <source>
        <dbReference type="ARBA" id="ARBA00023211"/>
    </source>
</evidence>
<reference evidence="12" key="1">
    <citation type="submission" date="2021-01" db="EMBL/GenBank/DDBJ databases">
        <authorList>
            <person name="Eckstrom K.M.E."/>
        </authorList>
    </citation>
    <scope>NUCLEOTIDE SEQUENCE</scope>
    <source>
        <strain evidence="12">UVCC 0001</strain>
    </source>
</reference>
<sequence length="375" mass="37942">MLHTSVPTRHGALLPPRLDTCVPRAAVGGAPVALPRDAERRARRGPALAPAGAPQAPRGYDARQSLALAQGPELCCLTRGGRAAATWKLDNQDSYLAQHIPPAPGARFAAEGALVLGVFDGHGARGGEASRLVRDSVARSLAEAATGRGLAPCEGAEGGLVACASSKAPHASPIEAALVRAFADADRDLDLTGHDFSRSGTTATHRDAFRRPVGPMRVCFPGTNAPGLAVSRALGDRQAASIGVSSTPEIASVALPGCAPAVLAGGARSAEGREARALGATCATPGAHHVLIVASDGLWQWIGNEAAVDIASACASAQEAADCLAEVARLRWVMHQGGACVDDITVSVLFLPCGAGAESGAPDVASASFSRNLAP</sequence>
<evidence type="ECO:0000256" key="7">
    <source>
        <dbReference type="ARBA" id="ARBA00022912"/>
    </source>
</evidence>
<evidence type="ECO:0000256" key="5">
    <source>
        <dbReference type="ARBA" id="ARBA00022801"/>
    </source>
</evidence>
<evidence type="ECO:0000256" key="3">
    <source>
        <dbReference type="ARBA" id="ARBA00013081"/>
    </source>
</evidence>
<dbReference type="GO" id="GO:0004722">
    <property type="term" value="F:protein serine/threonine phosphatase activity"/>
    <property type="evidence" value="ECO:0007669"/>
    <property type="project" value="UniProtKB-EC"/>
</dbReference>
<dbReference type="Gene3D" id="3.60.40.10">
    <property type="entry name" value="PPM-type phosphatase domain"/>
    <property type="match status" value="2"/>
</dbReference>
<evidence type="ECO:0000256" key="4">
    <source>
        <dbReference type="ARBA" id="ARBA00022723"/>
    </source>
</evidence>
<dbReference type="PROSITE" id="PS01032">
    <property type="entry name" value="PPM_1"/>
    <property type="match status" value="1"/>
</dbReference>
<evidence type="ECO:0000313" key="12">
    <source>
        <dbReference type="EMBL" id="KAK2076546.1"/>
    </source>
</evidence>
<evidence type="ECO:0000259" key="11">
    <source>
        <dbReference type="PROSITE" id="PS51746"/>
    </source>
</evidence>
<protein>
    <recommendedName>
        <fullName evidence="3">protein-serine/threonine phosphatase</fullName>
        <ecNumber evidence="3">3.1.3.16</ecNumber>
    </recommendedName>
</protein>
<dbReference type="AlphaFoldDB" id="A0AAD9MM86"/>
<keyword evidence="4" id="KW-0479">Metal-binding</keyword>
<dbReference type="PROSITE" id="PS51746">
    <property type="entry name" value="PPM_2"/>
    <property type="match status" value="1"/>
</dbReference>
<evidence type="ECO:0000256" key="2">
    <source>
        <dbReference type="ARBA" id="ARBA00001946"/>
    </source>
</evidence>
<comment type="cofactor">
    <cofactor evidence="2">
        <name>Mg(2+)</name>
        <dbReference type="ChEBI" id="CHEBI:18420"/>
    </cofactor>
</comment>
<evidence type="ECO:0000256" key="1">
    <source>
        <dbReference type="ARBA" id="ARBA00001936"/>
    </source>
</evidence>